<protein>
    <submittedName>
        <fullName evidence="4">Catenin (Cadherin-associated protein) alpha</fullName>
    </submittedName>
</protein>
<sequence length="140" mass="15600">MLSLGESHILEDVNKCIIALRDQDADNLDRAAGAIRGRAARLAHIVTGEMDSYEPGAYTEGVMRNVNFLTSTGKSQSPVTAALLLIFESLWLPNIHTRGKKISACCLLSNRLLHHLIGACLLWLDDLKFISSSKYIYWER</sequence>
<accession>A0A485PJ15</accession>
<dbReference type="Gene3D" id="1.20.120.230">
    <property type="entry name" value="Alpha-catenin/vinculin-like"/>
    <property type="match status" value="1"/>
</dbReference>
<dbReference type="AlphaFoldDB" id="A0A485PJ15"/>
<proteinExistence type="inferred from homology"/>
<dbReference type="GO" id="GO:0051015">
    <property type="term" value="F:actin filament binding"/>
    <property type="evidence" value="ECO:0007669"/>
    <property type="project" value="InterPro"/>
</dbReference>
<keyword evidence="3" id="KW-0963">Cytoplasm</keyword>
<dbReference type="GO" id="GO:0005737">
    <property type="term" value="C:cytoplasm"/>
    <property type="evidence" value="ECO:0007669"/>
    <property type="project" value="UniProtKB-SubCell"/>
</dbReference>
<evidence type="ECO:0000256" key="1">
    <source>
        <dbReference type="ARBA" id="ARBA00004496"/>
    </source>
</evidence>
<dbReference type="GO" id="GO:0005916">
    <property type="term" value="C:fascia adherens"/>
    <property type="evidence" value="ECO:0007669"/>
    <property type="project" value="TreeGrafter"/>
</dbReference>
<evidence type="ECO:0000313" key="4">
    <source>
        <dbReference type="EMBL" id="VFV43706.1"/>
    </source>
</evidence>
<evidence type="ECO:0000256" key="2">
    <source>
        <dbReference type="ARBA" id="ARBA00008376"/>
    </source>
</evidence>
<dbReference type="GO" id="GO:0016477">
    <property type="term" value="P:cell migration"/>
    <property type="evidence" value="ECO:0007669"/>
    <property type="project" value="TreeGrafter"/>
</dbReference>
<dbReference type="PANTHER" id="PTHR18914:SF21">
    <property type="entry name" value="CATENIN ALPHA-3"/>
    <property type="match status" value="1"/>
</dbReference>
<evidence type="ECO:0000256" key="3">
    <source>
        <dbReference type="ARBA" id="ARBA00022490"/>
    </source>
</evidence>
<organism evidence="4 5">
    <name type="scientific">Lynx pardinus</name>
    <name type="common">Iberian lynx</name>
    <name type="synonym">Felis pardina</name>
    <dbReference type="NCBI Taxonomy" id="191816"/>
    <lineage>
        <taxon>Eukaryota</taxon>
        <taxon>Metazoa</taxon>
        <taxon>Chordata</taxon>
        <taxon>Craniata</taxon>
        <taxon>Vertebrata</taxon>
        <taxon>Euteleostomi</taxon>
        <taxon>Mammalia</taxon>
        <taxon>Eutheria</taxon>
        <taxon>Laurasiatheria</taxon>
        <taxon>Carnivora</taxon>
        <taxon>Feliformia</taxon>
        <taxon>Felidae</taxon>
        <taxon>Felinae</taxon>
        <taxon>Lynx</taxon>
    </lineage>
</organism>
<comment type="similarity">
    <text evidence="2">Belongs to the vinculin/alpha-catenin family.</text>
</comment>
<gene>
    <name evidence="4" type="ORF">LYPA_23C005696</name>
</gene>
<dbReference type="Proteomes" id="UP000386466">
    <property type="component" value="Unassembled WGS sequence"/>
</dbReference>
<dbReference type="InterPro" id="IPR036723">
    <property type="entry name" value="Alpha-catenin/vinculin-like_sf"/>
</dbReference>
<dbReference type="GO" id="GO:0008013">
    <property type="term" value="F:beta-catenin binding"/>
    <property type="evidence" value="ECO:0007669"/>
    <property type="project" value="TreeGrafter"/>
</dbReference>
<dbReference type="SUPFAM" id="SSF47220">
    <property type="entry name" value="alpha-catenin/vinculin-like"/>
    <property type="match status" value="1"/>
</dbReference>
<keyword evidence="5" id="KW-1185">Reference proteome</keyword>
<evidence type="ECO:0000313" key="5">
    <source>
        <dbReference type="Proteomes" id="UP000386466"/>
    </source>
</evidence>
<dbReference type="GO" id="GO:0005912">
    <property type="term" value="C:adherens junction"/>
    <property type="evidence" value="ECO:0007669"/>
    <property type="project" value="TreeGrafter"/>
</dbReference>
<dbReference type="Pfam" id="PF01044">
    <property type="entry name" value="Vinculin"/>
    <property type="match status" value="1"/>
</dbReference>
<dbReference type="EMBL" id="CAAGRJ010034398">
    <property type="protein sequence ID" value="VFV43706.1"/>
    <property type="molecule type" value="Genomic_DNA"/>
</dbReference>
<dbReference type="InterPro" id="IPR006077">
    <property type="entry name" value="Vinculin/catenin"/>
</dbReference>
<comment type="subcellular location">
    <subcellularLocation>
        <location evidence="1">Cytoplasm</location>
    </subcellularLocation>
</comment>
<dbReference type="GO" id="GO:0098609">
    <property type="term" value="P:cell-cell adhesion"/>
    <property type="evidence" value="ECO:0007669"/>
    <property type="project" value="TreeGrafter"/>
</dbReference>
<name>A0A485PJ15_LYNPA</name>
<dbReference type="PANTHER" id="PTHR18914">
    <property type="entry name" value="ALPHA CATENIN"/>
    <property type="match status" value="1"/>
</dbReference>
<reference evidence="4 5" key="1">
    <citation type="submission" date="2019-01" db="EMBL/GenBank/DDBJ databases">
        <authorList>
            <person name="Alioto T."/>
            <person name="Alioto T."/>
        </authorList>
    </citation>
    <scope>NUCLEOTIDE SEQUENCE [LARGE SCALE GENOMIC DNA]</scope>
</reference>